<feature type="signal peptide" evidence="3">
    <location>
        <begin position="1"/>
        <end position="25"/>
    </location>
</feature>
<dbReference type="Gene3D" id="3.40.50.2300">
    <property type="match status" value="2"/>
</dbReference>
<comment type="similarity">
    <text evidence="1">Belongs to the leucine-binding protein family.</text>
</comment>
<evidence type="ECO:0000256" key="1">
    <source>
        <dbReference type="ARBA" id="ARBA00010062"/>
    </source>
</evidence>
<dbReference type="InterPro" id="IPR028081">
    <property type="entry name" value="Leu-bd"/>
</dbReference>
<dbReference type="Pfam" id="PF13458">
    <property type="entry name" value="Peripla_BP_6"/>
    <property type="match status" value="1"/>
</dbReference>
<feature type="chain" id="PRO_5046357789" evidence="3">
    <location>
        <begin position="26"/>
        <end position="398"/>
    </location>
</feature>
<gene>
    <name evidence="5" type="ORF">AB6A68_10115</name>
</gene>
<keyword evidence="6" id="KW-1185">Reference proteome</keyword>
<dbReference type="Proteomes" id="UP001560267">
    <property type="component" value="Unassembled WGS sequence"/>
</dbReference>
<dbReference type="EMBL" id="JBFSHR010000039">
    <property type="protein sequence ID" value="MEX6430182.1"/>
    <property type="molecule type" value="Genomic_DNA"/>
</dbReference>
<dbReference type="PANTHER" id="PTHR30483">
    <property type="entry name" value="LEUCINE-SPECIFIC-BINDING PROTEIN"/>
    <property type="match status" value="1"/>
</dbReference>
<dbReference type="InterPro" id="IPR028082">
    <property type="entry name" value="Peripla_BP_I"/>
</dbReference>
<evidence type="ECO:0000313" key="5">
    <source>
        <dbReference type="EMBL" id="MEX6430182.1"/>
    </source>
</evidence>
<evidence type="ECO:0000256" key="3">
    <source>
        <dbReference type="SAM" id="SignalP"/>
    </source>
</evidence>
<keyword evidence="2 3" id="KW-0732">Signal</keyword>
<comment type="caution">
    <text evidence="5">The sequence shown here is derived from an EMBL/GenBank/DDBJ whole genome shotgun (WGS) entry which is preliminary data.</text>
</comment>
<dbReference type="PANTHER" id="PTHR30483:SF6">
    <property type="entry name" value="PERIPLASMIC BINDING PROTEIN OF ABC TRANSPORTER FOR NATURAL AMINO ACIDS"/>
    <property type="match status" value="1"/>
</dbReference>
<name>A0ABV3Y3S1_9ACTN</name>
<protein>
    <submittedName>
        <fullName evidence="5">ABC transporter substrate-binding protein</fullName>
    </submittedName>
</protein>
<dbReference type="PROSITE" id="PS51257">
    <property type="entry name" value="PROKAR_LIPOPROTEIN"/>
    <property type="match status" value="1"/>
</dbReference>
<evidence type="ECO:0000313" key="6">
    <source>
        <dbReference type="Proteomes" id="UP001560267"/>
    </source>
</evidence>
<sequence length="398" mass="40982">MRGIRTGKQLALGVTSLACATVLLAACGSSSSSGTSSTSSSKAPINIGVAVGLTGYLASDDVPFSEGVKLAAAAINAKGGIDGQKVNLTVQNMDSAASTGVTVVTQMIDQSHIDVLIGGSVSAATAAYAPILARAQVPMVAASVLPTDDQWQFSTLQPTSETNVDDLGFVKSKLHLTKVAVIYSETPYGEGAAARMTAEAKSIGLKVVSSQGVLTGATDMTPQLQKVQSSGAQAIVDVLTGPVHIVEAKDAANLGMHIPIVMGQDTRSIFLQSTQAYPNVYWTALGAQVYPHNSNPEVKAANAAFLPIYKKTYGSAPGEANAARGWDSMQIIAKAVSASKAITGTKLDTALEHVSYAGTETVYNYTPADHTGQFSVANPLGIGHFVGNKSEIVYTASS</sequence>
<dbReference type="RefSeq" id="WP_369084687.1">
    <property type="nucleotide sequence ID" value="NZ_JBFSHR010000039.1"/>
</dbReference>
<proteinExistence type="inferred from homology"/>
<reference evidence="5 6" key="1">
    <citation type="submission" date="2024-07" db="EMBL/GenBank/DDBJ databases">
        <title>Draft Genome Sequence of Ferrimicrobium acidiphilum Strain YE2023, Isolated from a Pulp of Bioleach Reactor.</title>
        <authorList>
            <person name="Elkina Y.A."/>
            <person name="Bulaeva A.G."/>
            <person name="Beletsky A.V."/>
            <person name="Mardanov A.V."/>
        </authorList>
    </citation>
    <scope>NUCLEOTIDE SEQUENCE [LARGE SCALE GENOMIC DNA]</scope>
    <source>
        <strain evidence="5 6">YE2023</strain>
    </source>
</reference>
<accession>A0ABV3Y3S1</accession>
<evidence type="ECO:0000256" key="2">
    <source>
        <dbReference type="ARBA" id="ARBA00022729"/>
    </source>
</evidence>
<organism evidence="5 6">
    <name type="scientific">Ferrimicrobium acidiphilum</name>
    <dbReference type="NCBI Taxonomy" id="121039"/>
    <lineage>
        <taxon>Bacteria</taxon>
        <taxon>Bacillati</taxon>
        <taxon>Actinomycetota</taxon>
        <taxon>Acidimicrobiia</taxon>
        <taxon>Acidimicrobiales</taxon>
        <taxon>Acidimicrobiaceae</taxon>
        <taxon>Ferrimicrobium</taxon>
    </lineage>
</organism>
<dbReference type="SUPFAM" id="SSF53822">
    <property type="entry name" value="Periplasmic binding protein-like I"/>
    <property type="match status" value="1"/>
</dbReference>
<evidence type="ECO:0000259" key="4">
    <source>
        <dbReference type="Pfam" id="PF13458"/>
    </source>
</evidence>
<dbReference type="InterPro" id="IPR051010">
    <property type="entry name" value="BCAA_transport"/>
</dbReference>
<feature type="domain" description="Leucine-binding protein" evidence="4">
    <location>
        <begin position="44"/>
        <end position="373"/>
    </location>
</feature>